<evidence type="ECO:0000313" key="2">
    <source>
        <dbReference type="EMBL" id="KAJ8310163.1"/>
    </source>
</evidence>
<keyword evidence="1" id="KW-0472">Membrane</keyword>
<keyword evidence="1" id="KW-0812">Transmembrane</keyword>
<evidence type="ECO:0000256" key="1">
    <source>
        <dbReference type="SAM" id="Phobius"/>
    </source>
</evidence>
<gene>
    <name evidence="2" type="ORF">KUTeg_012028</name>
</gene>
<name>A0ABQ9EYD6_TEGGR</name>
<evidence type="ECO:0000313" key="3">
    <source>
        <dbReference type="Proteomes" id="UP001217089"/>
    </source>
</evidence>
<accession>A0ABQ9EYD6</accession>
<protein>
    <submittedName>
        <fullName evidence="2">Uncharacterized protein</fullName>
    </submittedName>
</protein>
<keyword evidence="3" id="KW-1185">Reference proteome</keyword>
<feature type="transmembrane region" description="Helical" evidence="1">
    <location>
        <begin position="12"/>
        <end position="31"/>
    </location>
</feature>
<reference evidence="2 3" key="1">
    <citation type="submission" date="2022-12" db="EMBL/GenBank/DDBJ databases">
        <title>Chromosome-level genome of Tegillarca granosa.</title>
        <authorList>
            <person name="Kim J."/>
        </authorList>
    </citation>
    <scope>NUCLEOTIDE SEQUENCE [LARGE SCALE GENOMIC DNA]</scope>
    <source>
        <strain evidence="2">Teg-2019</strain>
        <tissue evidence="2">Adductor muscle</tissue>
    </source>
</reference>
<sequence length="90" mass="10658">MKPVILNTVKCFDIFLILCFVNLVFIFKDILPEGLTKIIIECPTFCSLEIHCFDLLIFKKEIENDYLPLVLYHRTDKKITVMFILYLINI</sequence>
<comment type="caution">
    <text evidence="2">The sequence shown here is derived from an EMBL/GenBank/DDBJ whole genome shotgun (WGS) entry which is preliminary data.</text>
</comment>
<proteinExistence type="predicted"/>
<dbReference type="EMBL" id="JARBDR010000640">
    <property type="protein sequence ID" value="KAJ8310163.1"/>
    <property type="molecule type" value="Genomic_DNA"/>
</dbReference>
<keyword evidence="1" id="KW-1133">Transmembrane helix</keyword>
<dbReference type="Proteomes" id="UP001217089">
    <property type="component" value="Unassembled WGS sequence"/>
</dbReference>
<organism evidence="2 3">
    <name type="scientific">Tegillarca granosa</name>
    <name type="common">Malaysian cockle</name>
    <name type="synonym">Anadara granosa</name>
    <dbReference type="NCBI Taxonomy" id="220873"/>
    <lineage>
        <taxon>Eukaryota</taxon>
        <taxon>Metazoa</taxon>
        <taxon>Spiralia</taxon>
        <taxon>Lophotrochozoa</taxon>
        <taxon>Mollusca</taxon>
        <taxon>Bivalvia</taxon>
        <taxon>Autobranchia</taxon>
        <taxon>Pteriomorphia</taxon>
        <taxon>Arcoida</taxon>
        <taxon>Arcoidea</taxon>
        <taxon>Arcidae</taxon>
        <taxon>Tegillarca</taxon>
    </lineage>
</organism>